<dbReference type="AlphaFoldDB" id="A0A1W5CTU4"/>
<dbReference type="Proteomes" id="UP000192927">
    <property type="component" value="Unassembled WGS sequence"/>
</dbReference>
<accession>A0A1W5CTU4</accession>
<proteinExistence type="predicted"/>
<dbReference type="PANTHER" id="PTHR12905:SF0">
    <property type="entry name" value="CALCINEURIN-LIKE PHOSPHOESTERASE DOMAIN-CONTAINING PROTEIN"/>
    <property type="match status" value="1"/>
</dbReference>
<sequence length="315" mass="35192">MTSSKTVKTRFCIISDTHNRAPWPATSTQYAYRAPLPSADVLLHAGDITRTGGTTEYEGMLDVLRQSDAELKIVIAGNHDITLDEAYYNSSGWRKHRLAREDLRRVRKMWTGEEARKAGIMYLDEGVNTFTLKNGAKFTIYTSPYTPEFCNWAFQYERDQDRYNPAPAAAQFKPPNPIPSWPQVDLMLTHGPPYQILDRAYHGEDVGCEHLLKAAARVRPRLHCFGHIHEGWGAERVTWTGERRKEAAQIDRQTVLADRSAVLDLSKDGGNPLEFGKETVFVNAAIMNVAYIPGNAPWSVDLDLPLAEGSGSGGA</sequence>
<dbReference type="SUPFAM" id="SSF56300">
    <property type="entry name" value="Metallo-dependent phosphatases"/>
    <property type="match status" value="1"/>
</dbReference>
<organism evidence="2 3">
    <name type="scientific">Lasallia pustulata</name>
    <dbReference type="NCBI Taxonomy" id="136370"/>
    <lineage>
        <taxon>Eukaryota</taxon>
        <taxon>Fungi</taxon>
        <taxon>Dikarya</taxon>
        <taxon>Ascomycota</taxon>
        <taxon>Pezizomycotina</taxon>
        <taxon>Lecanoromycetes</taxon>
        <taxon>OSLEUM clade</taxon>
        <taxon>Umbilicariomycetidae</taxon>
        <taxon>Umbilicariales</taxon>
        <taxon>Umbilicariaceae</taxon>
        <taxon>Lasallia</taxon>
    </lineage>
</organism>
<evidence type="ECO:0000313" key="2">
    <source>
        <dbReference type="EMBL" id="SLM34200.1"/>
    </source>
</evidence>
<protein>
    <submittedName>
        <fullName evidence="2">Ser thr protein phosphatase family protein</fullName>
    </submittedName>
</protein>
<keyword evidence="3" id="KW-1185">Reference proteome</keyword>
<dbReference type="InterPro" id="IPR051693">
    <property type="entry name" value="UPF0046_metallophosphoest"/>
</dbReference>
<dbReference type="InterPro" id="IPR029052">
    <property type="entry name" value="Metallo-depent_PP-like"/>
</dbReference>
<dbReference type="EMBL" id="FWEW01000254">
    <property type="protein sequence ID" value="SLM34200.1"/>
    <property type="molecule type" value="Genomic_DNA"/>
</dbReference>
<dbReference type="GO" id="GO:0016787">
    <property type="term" value="F:hydrolase activity"/>
    <property type="evidence" value="ECO:0007669"/>
    <property type="project" value="InterPro"/>
</dbReference>
<evidence type="ECO:0000259" key="1">
    <source>
        <dbReference type="Pfam" id="PF00149"/>
    </source>
</evidence>
<reference evidence="3" key="1">
    <citation type="submission" date="2017-03" db="EMBL/GenBank/DDBJ databases">
        <authorList>
            <person name="Sharma R."/>
            <person name="Thines M."/>
        </authorList>
    </citation>
    <scope>NUCLEOTIDE SEQUENCE [LARGE SCALE GENOMIC DNA]</scope>
</reference>
<dbReference type="PANTHER" id="PTHR12905">
    <property type="entry name" value="METALLOPHOSPHOESTERASE"/>
    <property type="match status" value="1"/>
</dbReference>
<dbReference type="InterPro" id="IPR004843">
    <property type="entry name" value="Calcineurin-like_PHP"/>
</dbReference>
<evidence type="ECO:0000313" key="3">
    <source>
        <dbReference type="Proteomes" id="UP000192927"/>
    </source>
</evidence>
<dbReference type="CDD" id="cd07379">
    <property type="entry name" value="MPP_239FB"/>
    <property type="match status" value="1"/>
</dbReference>
<feature type="domain" description="Calcineurin-like phosphoesterase" evidence="1">
    <location>
        <begin position="10"/>
        <end position="230"/>
    </location>
</feature>
<dbReference type="Pfam" id="PF00149">
    <property type="entry name" value="Metallophos"/>
    <property type="match status" value="1"/>
</dbReference>
<dbReference type="Gene3D" id="3.60.21.10">
    <property type="match status" value="1"/>
</dbReference>
<name>A0A1W5CTU4_9LECA</name>